<keyword evidence="3" id="KW-1185">Reference proteome</keyword>
<feature type="non-terminal residue" evidence="2">
    <location>
        <position position="1"/>
    </location>
</feature>
<evidence type="ECO:0000256" key="1">
    <source>
        <dbReference type="SAM" id="MobiDB-lite"/>
    </source>
</evidence>
<evidence type="ECO:0000313" key="3">
    <source>
        <dbReference type="Proteomes" id="UP000789901"/>
    </source>
</evidence>
<protein>
    <submittedName>
        <fullName evidence="2">11477_t:CDS:1</fullName>
    </submittedName>
</protein>
<evidence type="ECO:0000313" key="2">
    <source>
        <dbReference type="EMBL" id="CAG8811706.1"/>
    </source>
</evidence>
<reference evidence="2 3" key="1">
    <citation type="submission" date="2021-06" db="EMBL/GenBank/DDBJ databases">
        <authorList>
            <person name="Kallberg Y."/>
            <person name="Tangrot J."/>
            <person name="Rosling A."/>
        </authorList>
    </citation>
    <scope>NUCLEOTIDE SEQUENCE [LARGE SCALE GENOMIC DNA]</scope>
    <source>
        <strain evidence="2 3">120-4 pot B 10/14</strain>
    </source>
</reference>
<dbReference type="Proteomes" id="UP000789901">
    <property type="component" value="Unassembled WGS sequence"/>
</dbReference>
<feature type="compositionally biased region" description="Basic and acidic residues" evidence="1">
    <location>
        <begin position="1"/>
        <end position="11"/>
    </location>
</feature>
<comment type="caution">
    <text evidence="2">The sequence shown here is derived from an EMBL/GenBank/DDBJ whole genome shotgun (WGS) entry which is preliminary data.</text>
</comment>
<feature type="region of interest" description="Disordered" evidence="1">
    <location>
        <begin position="1"/>
        <end position="31"/>
    </location>
</feature>
<name>A0ABN7W2Z5_GIGMA</name>
<gene>
    <name evidence="2" type="ORF">GMARGA_LOCUS25399</name>
</gene>
<sequence length="53" mass="6232">ERVNRSIEELNKPSTPTGMSHHRESNSSPHKFQIPALRSTFCNHLIFLRKRVF</sequence>
<proteinExistence type="predicted"/>
<dbReference type="EMBL" id="CAJVQB010028078">
    <property type="protein sequence ID" value="CAG8811706.1"/>
    <property type="molecule type" value="Genomic_DNA"/>
</dbReference>
<accession>A0ABN7W2Z5</accession>
<organism evidence="2 3">
    <name type="scientific">Gigaspora margarita</name>
    <dbReference type="NCBI Taxonomy" id="4874"/>
    <lineage>
        <taxon>Eukaryota</taxon>
        <taxon>Fungi</taxon>
        <taxon>Fungi incertae sedis</taxon>
        <taxon>Mucoromycota</taxon>
        <taxon>Glomeromycotina</taxon>
        <taxon>Glomeromycetes</taxon>
        <taxon>Diversisporales</taxon>
        <taxon>Gigasporaceae</taxon>
        <taxon>Gigaspora</taxon>
    </lineage>
</organism>